<dbReference type="Proteomes" id="UP001170717">
    <property type="component" value="Unassembled WGS sequence"/>
</dbReference>
<dbReference type="InterPro" id="IPR005025">
    <property type="entry name" value="FMN_Rdtase-like_dom"/>
</dbReference>
<dbReference type="GO" id="GO:0003955">
    <property type="term" value="F:NAD(P)H dehydrogenase (quinone) activity"/>
    <property type="evidence" value="ECO:0007669"/>
    <property type="project" value="TreeGrafter"/>
</dbReference>
<dbReference type="PROSITE" id="PS00201">
    <property type="entry name" value="FLAVODOXIN"/>
    <property type="match status" value="1"/>
</dbReference>
<protein>
    <submittedName>
        <fullName evidence="6">NAD(P)H-dependent oxidoreductase</fullName>
    </submittedName>
</protein>
<gene>
    <name evidence="6" type="ORF">Q4527_00805</name>
</gene>
<comment type="cofactor">
    <cofactor evidence="1">
        <name>FMN</name>
        <dbReference type="ChEBI" id="CHEBI:58210"/>
    </cofactor>
</comment>
<dbReference type="PANTHER" id="PTHR30546:SF23">
    <property type="entry name" value="FLAVOPROTEIN-LIKE PROTEIN YCP4-RELATED"/>
    <property type="match status" value="1"/>
</dbReference>
<reference evidence="6" key="1">
    <citation type="submission" date="2023-07" db="EMBL/GenBank/DDBJ databases">
        <title>Genome content predicts the carbon catabolic preferences of heterotrophic bacteria.</title>
        <authorList>
            <person name="Gralka M."/>
        </authorList>
    </citation>
    <scope>NUCLEOTIDE SEQUENCE</scope>
    <source>
        <strain evidence="6">F2M12</strain>
    </source>
</reference>
<feature type="compositionally biased region" description="Low complexity" evidence="4">
    <location>
        <begin position="77"/>
        <end position="91"/>
    </location>
</feature>
<sequence>MGPILVLYYSRHGSTKRLADAIAQGAMAELSSLEANAASPSTGESFVRPEIIVRSVASLNASSNGASSKEPGLNNQGSGEESTNVSVEESNPNAAPTVTLQELERCSALALGSPTRFGNMAAPVKYFLDSTSSQWLKGSLINKPACVFTSSSSMHGGQESTLLSMMIPLFHHGMVMCGLPYSEPALHETRSGGSPYGVSHVALDNAVTLTEDEKSLCIAQGKRLAKLANALWHANNPETTHGA</sequence>
<dbReference type="GO" id="GO:0009055">
    <property type="term" value="F:electron transfer activity"/>
    <property type="evidence" value="ECO:0007669"/>
    <property type="project" value="InterPro"/>
</dbReference>
<dbReference type="Gene3D" id="3.40.50.360">
    <property type="match status" value="1"/>
</dbReference>
<dbReference type="AlphaFoldDB" id="A0AAW7YYT8"/>
<proteinExistence type="predicted"/>
<organism evidence="6 7">
    <name type="scientific">Alteromonas stellipolaris</name>
    <dbReference type="NCBI Taxonomy" id="233316"/>
    <lineage>
        <taxon>Bacteria</taxon>
        <taxon>Pseudomonadati</taxon>
        <taxon>Pseudomonadota</taxon>
        <taxon>Gammaproteobacteria</taxon>
        <taxon>Alteromonadales</taxon>
        <taxon>Alteromonadaceae</taxon>
        <taxon>Alteromonas/Salinimonas group</taxon>
        <taxon>Alteromonas</taxon>
    </lineage>
</organism>
<feature type="domain" description="Flavodoxin-like" evidence="5">
    <location>
        <begin position="4"/>
        <end position="225"/>
    </location>
</feature>
<evidence type="ECO:0000256" key="2">
    <source>
        <dbReference type="ARBA" id="ARBA00022630"/>
    </source>
</evidence>
<dbReference type="Pfam" id="PF03358">
    <property type="entry name" value="FMN_red"/>
    <property type="match status" value="1"/>
</dbReference>
<evidence type="ECO:0000256" key="3">
    <source>
        <dbReference type="ARBA" id="ARBA00022643"/>
    </source>
</evidence>
<keyword evidence="2" id="KW-0285">Flavoprotein</keyword>
<evidence type="ECO:0000313" key="6">
    <source>
        <dbReference type="EMBL" id="MDO6575910.1"/>
    </source>
</evidence>
<dbReference type="InterPro" id="IPR001226">
    <property type="entry name" value="Flavodoxin_CS"/>
</dbReference>
<dbReference type="SUPFAM" id="SSF52218">
    <property type="entry name" value="Flavoproteins"/>
    <property type="match status" value="2"/>
</dbReference>
<keyword evidence="3" id="KW-0288">FMN</keyword>
<dbReference type="PROSITE" id="PS50902">
    <property type="entry name" value="FLAVODOXIN_LIKE"/>
    <property type="match status" value="1"/>
</dbReference>
<dbReference type="GO" id="GO:0010181">
    <property type="term" value="F:FMN binding"/>
    <property type="evidence" value="ECO:0007669"/>
    <property type="project" value="InterPro"/>
</dbReference>
<evidence type="ECO:0000313" key="7">
    <source>
        <dbReference type="Proteomes" id="UP001170717"/>
    </source>
</evidence>
<dbReference type="PANTHER" id="PTHR30546">
    <property type="entry name" value="FLAVODOXIN-RELATED PROTEIN WRBA-RELATED"/>
    <property type="match status" value="1"/>
</dbReference>
<dbReference type="EMBL" id="JAUOQI010000001">
    <property type="protein sequence ID" value="MDO6575910.1"/>
    <property type="molecule type" value="Genomic_DNA"/>
</dbReference>
<dbReference type="RefSeq" id="WP_303537791.1">
    <property type="nucleotide sequence ID" value="NZ_JAUOQI010000001.1"/>
</dbReference>
<name>A0AAW7YYT8_9ALTE</name>
<dbReference type="InterPro" id="IPR029039">
    <property type="entry name" value="Flavoprotein-like_sf"/>
</dbReference>
<feature type="region of interest" description="Disordered" evidence="4">
    <location>
        <begin position="62"/>
        <end position="94"/>
    </location>
</feature>
<evidence type="ECO:0000256" key="1">
    <source>
        <dbReference type="ARBA" id="ARBA00001917"/>
    </source>
</evidence>
<evidence type="ECO:0000256" key="4">
    <source>
        <dbReference type="SAM" id="MobiDB-lite"/>
    </source>
</evidence>
<comment type="caution">
    <text evidence="6">The sequence shown here is derived from an EMBL/GenBank/DDBJ whole genome shotgun (WGS) entry which is preliminary data.</text>
</comment>
<evidence type="ECO:0000259" key="5">
    <source>
        <dbReference type="PROSITE" id="PS50902"/>
    </source>
</evidence>
<dbReference type="InterPro" id="IPR008254">
    <property type="entry name" value="Flavodoxin/NO_synth"/>
</dbReference>
<accession>A0AAW7YYT8</accession>
<dbReference type="GO" id="GO:0016020">
    <property type="term" value="C:membrane"/>
    <property type="evidence" value="ECO:0007669"/>
    <property type="project" value="TreeGrafter"/>
</dbReference>